<proteinExistence type="predicted"/>
<dbReference type="InParanoid" id="G4ZM77"/>
<evidence type="ECO:0000313" key="1">
    <source>
        <dbReference type="EMBL" id="EGZ16284.1"/>
    </source>
</evidence>
<sequence>MQRFEEENGKLIRYHVFDCATQERGFPRDKLFLTYTRYVMLNGTVKDEIDGKMCGPEGLVEAALLLDVVFDAVDLCFKSEEDREVSEGVVKKAERLSNAELCLAAQRYDRRLFDLCCMLPQTWLTNRENVWQLAGFFYRRPHVGREVMRYTFVCILAHVRGSYFDTAAALAAFNDWKNPKIVGGANPAGYRKWAERCERNGGCMDDIGDVKDLDSPKKLKAAMLEALLDELEKLPMKLIREDNEYTVDSLAEARKWESLKTLAYPIKSSYAHASNRGTPYGAYHLKKFVEVVRYGARDSVRVIGYERASTRSKKAAGGGDTIYSVPFRLLQRDLSDFDCRQIPTTKYKRELKVRLSNHAVRYLLHRREQWLEVGFTEERNEGSRETYELYKDTVVKGEQVFGTMLNKLGFTLNKGAKVSGKTIKRRTFSVDLIELNLEPYIIADETWTMAERGESTRRGCWRLTGANVLVERTIVVMGAEACLAMCGGMAL</sequence>
<dbReference type="GeneID" id="20646815"/>
<dbReference type="KEGG" id="psoj:PHYSODRAFT_334459"/>
<dbReference type="Proteomes" id="UP000002640">
    <property type="component" value="Unassembled WGS sequence"/>
</dbReference>
<name>G4ZM77_PHYSP</name>
<organism evidence="1 2">
    <name type="scientific">Phytophthora sojae (strain P6497)</name>
    <name type="common">Soybean stem and root rot agent</name>
    <name type="synonym">Phytophthora megasperma f. sp. glycines</name>
    <dbReference type="NCBI Taxonomy" id="1094619"/>
    <lineage>
        <taxon>Eukaryota</taxon>
        <taxon>Sar</taxon>
        <taxon>Stramenopiles</taxon>
        <taxon>Oomycota</taxon>
        <taxon>Peronosporomycetes</taxon>
        <taxon>Peronosporales</taxon>
        <taxon>Peronosporaceae</taxon>
        <taxon>Phytophthora</taxon>
    </lineage>
</organism>
<gene>
    <name evidence="1" type="ORF">PHYSODRAFT_334459</name>
</gene>
<dbReference type="EMBL" id="JH159155">
    <property type="protein sequence ID" value="EGZ16284.1"/>
    <property type="molecule type" value="Genomic_DNA"/>
</dbReference>
<evidence type="ECO:0000313" key="2">
    <source>
        <dbReference type="Proteomes" id="UP000002640"/>
    </source>
</evidence>
<accession>G4ZM77</accession>
<dbReference type="RefSeq" id="XP_009530033.1">
    <property type="nucleotide sequence ID" value="XM_009531738.1"/>
</dbReference>
<dbReference type="AlphaFoldDB" id="G4ZM77"/>
<keyword evidence="2" id="KW-1185">Reference proteome</keyword>
<protein>
    <submittedName>
        <fullName evidence="1">Uncharacterized protein</fullName>
    </submittedName>
</protein>
<reference evidence="1 2" key="1">
    <citation type="journal article" date="2006" name="Science">
        <title>Phytophthora genome sequences uncover evolutionary origins and mechanisms of pathogenesis.</title>
        <authorList>
            <person name="Tyler B.M."/>
            <person name="Tripathy S."/>
            <person name="Zhang X."/>
            <person name="Dehal P."/>
            <person name="Jiang R.H."/>
            <person name="Aerts A."/>
            <person name="Arredondo F.D."/>
            <person name="Baxter L."/>
            <person name="Bensasson D."/>
            <person name="Beynon J.L."/>
            <person name="Chapman J."/>
            <person name="Damasceno C.M."/>
            <person name="Dorrance A.E."/>
            <person name="Dou D."/>
            <person name="Dickerman A.W."/>
            <person name="Dubchak I.L."/>
            <person name="Garbelotto M."/>
            <person name="Gijzen M."/>
            <person name="Gordon S.G."/>
            <person name="Govers F."/>
            <person name="Grunwald N.J."/>
            <person name="Huang W."/>
            <person name="Ivors K.L."/>
            <person name="Jones R.W."/>
            <person name="Kamoun S."/>
            <person name="Krampis K."/>
            <person name="Lamour K.H."/>
            <person name="Lee M.K."/>
            <person name="McDonald W.H."/>
            <person name="Medina M."/>
            <person name="Meijer H.J."/>
            <person name="Nordberg E.K."/>
            <person name="Maclean D.J."/>
            <person name="Ospina-Giraldo M.D."/>
            <person name="Morris P.F."/>
            <person name="Phuntumart V."/>
            <person name="Putnam N.H."/>
            <person name="Rash S."/>
            <person name="Rose J.K."/>
            <person name="Sakihama Y."/>
            <person name="Salamov A.A."/>
            <person name="Savidor A."/>
            <person name="Scheuring C.F."/>
            <person name="Smith B.M."/>
            <person name="Sobral B.W."/>
            <person name="Terry A."/>
            <person name="Torto-Alalibo T.A."/>
            <person name="Win J."/>
            <person name="Xu Z."/>
            <person name="Zhang H."/>
            <person name="Grigoriev I.V."/>
            <person name="Rokhsar D.S."/>
            <person name="Boore J.L."/>
        </authorList>
    </citation>
    <scope>NUCLEOTIDE SEQUENCE [LARGE SCALE GENOMIC DNA]</scope>
    <source>
        <strain evidence="1 2">P6497</strain>
    </source>
</reference>